<organism evidence="3 4">
    <name type="scientific">Sphaerisporangium flaviroseum</name>
    <dbReference type="NCBI Taxonomy" id="509199"/>
    <lineage>
        <taxon>Bacteria</taxon>
        <taxon>Bacillati</taxon>
        <taxon>Actinomycetota</taxon>
        <taxon>Actinomycetes</taxon>
        <taxon>Streptosporangiales</taxon>
        <taxon>Streptosporangiaceae</taxon>
        <taxon>Sphaerisporangium</taxon>
    </lineage>
</organism>
<evidence type="ECO:0000256" key="1">
    <source>
        <dbReference type="SAM" id="MobiDB-lite"/>
    </source>
</evidence>
<keyword evidence="2" id="KW-1133">Transmembrane helix</keyword>
<gene>
    <name evidence="3" type="ORF">GCM10022226_77460</name>
</gene>
<evidence type="ECO:0000313" key="4">
    <source>
        <dbReference type="Proteomes" id="UP001500888"/>
    </source>
</evidence>
<comment type="caution">
    <text evidence="3">The sequence shown here is derived from an EMBL/GenBank/DDBJ whole genome shotgun (WGS) entry which is preliminary data.</text>
</comment>
<keyword evidence="2" id="KW-0812">Transmembrane</keyword>
<feature type="transmembrane region" description="Helical" evidence="2">
    <location>
        <begin position="345"/>
        <end position="363"/>
    </location>
</feature>
<accession>A0ABP7JEF8</accession>
<sequence>MSESPRTLSVWSLPWHTLRLAGRCLLPLVMWYSAGELARFGLLVGGTELSHGSMRDLRLALTMLVFVILVMVFMLVTVGMFYSLRGALYEMRARRSEGEDEGFVGSLSRVIVPFAVLYVSWGWHSTDVRDFVRVDQQRQSGEYGYLGAISDPFTGQAMDTGRGLIDLNYNVTFVIMIVAFLARYVLTLWQDRKGSRAAAIAVAFCELAFFYYGTQVIVSRGTWMGDRAAITWWNDLLSTLQTTIPGWEAFWGAVGEIKPYAWDALLLSAVWLTLAILMYGAYAEDAQTVIKGTRLETTATQAGQALANRTHSLTRRTLTRFFGRWAHWVPLAHTLRLTFRGGAPLFGLFALCFAAMNVGAGYARRGLLYLVGTDHPLLFWNVALVPIDFVVGLVVTVLTTCLLAATFDIAAGAERRRRAQQVSGRSAAPAPTPRAPHAGSATPSAPPGLAVPSGPR</sequence>
<keyword evidence="4" id="KW-1185">Reference proteome</keyword>
<feature type="transmembrane region" description="Helical" evidence="2">
    <location>
        <begin position="383"/>
        <end position="411"/>
    </location>
</feature>
<name>A0ABP7JEF8_9ACTN</name>
<feature type="transmembrane region" description="Helical" evidence="2">
    <location>
        <begin position="198"/>
        <end position="218"/>
    </location>
</feature>
<keyword evidence="2" id="KW-0472">Membrane</keyword>
<evidence type="ECO:0000313" key="3">
    <source>
        <dbReference type="EMBL" id="GAA3843048.1"/>
    </source>
</evidence>
<evidence type="ECO:0000256" key="2">
    <source>
        <dbReference type="SAM" id="Phobius"/>
    </source>
</evidence>
<evidence type="ECO:0008006" key="5">
    <source>
        <dbReference type="Google" id="ProtNLM"/>
    </source>
</evidence>
<feature type="transmembrane region" description="Helical" evidence="2">
    <location>
        <begin position="60"/>
        <end position="82"/>
    </location>
</feature>
<dbReference type="RefSeq" id="WP_344952538.1">
    <property type="nucleotide sequence ID" value="NZ_BAAAZR010000052.1"/>
</dbReference>
<dbReference type="Proteomes" id="UP001500888">
    <property type="component" value="Unassembled WGS sequence"/>
</dbReference>
<proteinExistence type="predicted"/>
<dbReference type="EMBL" id="BAAAZR010000052">
    <property type="protein sequence ID" value="GAA3843048.1"/>
    <property type="molecule type" value="Genomic_DNA"/>
</dbReference>
<protein>
    <recommendedName>
        <fullName evidence="5">ABC transporter permease</fullName>
    </recommendedName>
</protein>
<feature type="transmembrane region" description="Helical" evidence="2">
    <location>
        <begin position="167"/>
        <end position="186"/>
    </location>
</feature>
<feature type="transmembrane region" description="Helical" evidence="2">
    <location>
        <begin position="103"/>
        <end position="123"/>
    </location>
</feature>
<feature type="transmembrane region" description="Helical" evidence="2">
    <location>
        <begin position="260"/>
        <end position="282"/>
    </location>
</feature>
<feature type="region of interest" description="Disordered" evidence="1">
    <location>
        <begin position="418"/>
        <end position="456"/>
    </location>
</feature>
<reference evidence="4" key="1">
    <citation type="journal article" date="2019" name="Int. J. Syst. Evol. Microbiol.">
        <title>The Global Catalogue of Microorganisms (GCM) 10K type strain sequencing project: providing services to taxonomists for standard genome sequencing and annotation.</title>
        <authorList>
            <consortium name="The Broad Institute Genomics Platform"/>
            <consortium name="The Broad Institute Genome Sequencing Center for Infectious Disease"/>
            <person name="Wu L."/>
            <person name="Ma J."/>
        </authorList>
    </citation>
    <scope>NUCLEOTIDE SEQUENCE [LARGE SCALE GENOMIC DNA]</scope>
    <source>
        <strain evidence="4">JCM 16908</strain>
    </source>
</reference>